<comment type="similarity">
    <text evidence="1 4">Belongs to the prokaryotic/mitochondrial release factor family.</text>
</comment>
<dbReference type="NCBIfam" id="TIGR00020">
    <property type="entry name" value="prfB"/>
    <property type="match status" value="1"/>
</dbReference>
<feature type="domain" description="Prokaryotic-type class I peptide chain release factors" evidence="6">
    <location>
        <begin position="243"/>
        <end position="259"/>
    </location>
</feature>
<dbReference type="InterPro" id="IPR000352">
    <property type="entry name" value="Pep_chain_release_fac_I"/>
</dbReference>
<evidence type="ECO:0000256" key="1">
    <source>
        <dbReference type="ARBA" id="ARBA00010835"/>
    </source>
</evidence>
<dbReference type="Pfam" id="PF03462">
    <property type="entry name" value="PCRF"/>
    <property type="match status" value="1"/>
</dbReference>
<evidence type="ECO:0000256" key="2">
    <source>
        <dbReference type="ARBA" id="ARBA00022481"/>
    </source>
</evidence>
<dbReference type="Gene3D" id="3.30.70.1660">
    <property type="match status" value="1"/>
</dbReference>
<dbReference type="PROSITE" id="PS00745">
    <property type="entry name" value="RF_PROK_I"/>
    <property type="match status" value="1"/>
</dbReference>
<dbReference type="EMBL" id="DURU01000154">
    <property type="protein sequence ID" value="HHZ05131.1"/>
    <property type="molecule type" value="Genomic_DNA"/>
</dbReference>
<comment type="PTM">
    <text evidence="4">Methylated by PrmC. Methylation increases the termination efficiency of RF2.</text>
</comment>
<feature type="modified residue" description="N5-methylglutamine" evidence="4">
    <location>
        <position position="250"/>
    </location>
</feature>
<dbReference type="SMART" id="SM00937">
    <property type="entry name" value="PCRF"/>
    <property type="match status" value="1"/>
</dbReference>
<dbReference type="InterPro" id="IPR045853">
    <property type="entry name" value="Pep_chain_release_fac_I_sf"/>
</dbReference>
<comment type="function">
    <text evidence="4">Peptide chain release factor 2 directs the termination of translation in response to the peptide chain termination codons UGA and UAA.</text>
</comment>
<dbReference type="Pfam" id="PF00472">
    <property type="entry name" value="RF-1"/>
    <property type="match status" value="1"/>
</dbReference>
<gene>
    <name evidence="4" type="primary">prfB</name>
    <name evidence="7" type="ORF">GX397_08805</name>
</gene>
<organism evidence="7 8">
    <name type="scientific">Acetomicrobium hydrogeniformans</name>
    <dbReference type="NCBI Taxonomy" id="649746"/>
    <lineage>
        <taxon>Bacteria</taxon>
        <taxon>Thermotogati</taxon>
        <taxon>Synergistota</taxon>
        <taxon>Synergistia</taxon>
        <taxon>Synergistales</taxon>
        <taxon>Acetomicrobiaceae</taxon>
        <taxon>Acetomicrobium</taxon>
    </lineage>
</organism>
<evidence type="ECO:0000256" key="4">
    <source>
        <dbReference type="HAMAP-Rule" id="MF_00094"/>
    </source>
</evidence>
<evidence type="ECO:0000313" key="7">
    <source>
        <dbReference type="EMBL" id="HHZ05131.1"/>
    </source>
</evidence>
<reference evidence="7 8" key="1">
    <citation type="journal article" date="2020" name="Biotechnol. Biofuels">
        <title>New insights from the biogas microbiome by comprehensive genome-resolved metagenomics of nearly 1600 species originating from multiple anaerobic digesters.</title>
        <authorList>
            <person name="Campanaro S."/>
            <person name="Treu L."/>
            <person name="Rodriguez-R L.M."/>
            <person name="Kovalovszki A."/>
            <person name="Ziels R.M."/>
            <person name="Maus I."/>
            <person name="Zhu X."/>
            <person name="Kougias P.G."/>
            <person name="Basile A."/>
            <person name="Luo G."/>
            <person name="Schluter A."/>
            <person name="Konstantinidis K.T."/>
            <person name="Angelidaki I."/>
        </authorList>
    </citation>
    <scope>NUCLEOTIDE SEQUENCE [LARGE SCALE GENOMIC DNA]</scope>
    <source>
        <strain evidence="7">AS25fmACSIPFO_94</strain>
    </source>
</reference>
<dbReference type="AlphaFoldDB" id="A0A7V7BYZ3"/>
<dbReference type="Proteomes" id="UP000525027">
    <property type="component" value="Unassembled WGS sequence"/>
</dbReference>
<dbReference type="InterPro" id="IPR004374">
    <property type="entry name" value="PrfB"/>
</dbReference>
<keyword evidence="2 4" id="KW-0488">Methylation</keyword>
<dbReference type="HAMAP" id="MF_00094">
    <property type="entry name" value="Rel_fac_2"/>
    <property type="match status" value="1"/>
</dbReference>
<keyword evidence="3 4" id="KW-0648">Protein biosynthesis</keyword>
<dbReference type="Gene3D" id="3.30.160.20">
    <property type="match status" value="1"/>
</dbReference>
<proteinExistence type="inferred from homology"/>
<dbReference type="InterPro" id="IPR005139">
    <property type="entry name" value="PCRF"/>
</dbReference>
<comment type="caution">
    <text evidence="7">The sequence shown here is derived from an EMBL/GenBank/DDBJ whole genome shotgun (WGS) entry which is preliminary data.</text>
</comment>
<dbReference type="RefSeq" id="WP_273003526.1">
    <property type="nucleotide sequence ID" value="NZ_DURU01000154.1"/>
</dbReference>
<dbReference type="Gene3D" id="1.20.58.410">
    <property type="entry name" value="Release factor"/>
    <property type="match status" value="1"/>
</dbReference>
<evidence type="ECO:0000256" key="5">
    <source>
        <dbReference type="NCBIfam" id="TIGR00020"/>
    </source>
</evidence>
<keyword evidence="4" id="KW-0963">Cytoplasm</keyword>
<dbReference type="GO" id="GO:0005737">
    <property type="term" value="C:cytoplasm"/>
    <property type="evidence" value="ECO:0007669"/>
    <property type="project" value="UniProtKB-SubCell"/>
</dbReference>
<evidence type="ECO:0000313" key="8">
    <source>
        <dbReference type="Proteomes" id="UP000525027"/>
    </source>
</evidence>
<evidence type="ECO:0000259" key="6">
    <source>
        <dbReference type="PROSITE" id="PS00745"/>
    </source>
</evidence>
<dbReference type="GO" id="GO:0016149">
    <property type="term" value="F:translation release factor activity, codon specific"/>
    <property type="evidence" value="ECO:0007669"/>
    <property type="project" value="UniProtKB-UniRule"/>
</dbReference>
<name>A0A7V7BYZ3_9BACT</name>
<dbReference type="FunFam" id="3.30.160.20:FF:000004">
    <property type="entry name" value="Peptide chain release factor 1"/>
    <property type="match status" value="1"/>
</dbReference>
<evidence type="ECO:0000256" key="3">
    <source>
        <dbReference type="ARBA" id="ARBA00022917"/>
    </source>
</evidence>
<comment type="subcellular location">
    <subcellularLocation>
        <location evidence="4">Cytoplasm</location>
    </subcellularLocation>
</comment>
<dbReference type="PANTHER" id="PTHR43116">
    <property type="entry name" value="PEPTIDE CHAIN RELEASE FACTOR 2"/>
    <property type="match status" value="1"/>
</dbReference>
<sequence>MELKPISTVLEELRSSLDELRESLDVDTLESEIKALIDRTSSPDFWNSSDAQKVTQKLSHLQDLLGQWQKMKAEWEELEVLAELLNETEDEELEGEFYDKASRLRKEIDSMEMELLLDEEYDESNAILTVHAGAGGLDAQDWAEVLLRMYLRWAERRNYETKVIDILPDEEAGIKYATILIKGFCSYGYLKAEKGIHRLVRISPFDSSKRRHTSFASVEVIPELPDDADIEIRPEEIRMETFRASGAGGQYVNMTDSAVRLIHIPTGIVVTCQNERSQHMNRQVAMQLLKAKLYERRQQEKQRMLDDLHGEKKEIGWGSQIRSYVLHPYTMVKDHRTGYTSYSVDDVLDGDIDDFIIAYLRMRKDTIKAKGA</sequence>
<dbReference type="PANTHER" id="PTHR43116:SF3">
    <property type="entry name" value="CLASS I PEPTIDE CHAIN RELEASE FACTOR"/>
    <property type="match status" value="1"/>
</dbReference>
<dbReference type="SUPFAM" id="SSF75620">
    <property type="entry name" value="Release factor"/>
    <property type="match status" value="1"/>
</dbReference>
<protein>
    <recommendedName>
        <fullName evidence="4 5">Peptide chain release factor 2</fullName>
        <shortName evidence="4">RF-2</shortName>
    </recommendedName>
</protein>
<accession>A0A7V7BYZ3</accession>